<dbReference type="Proteomes" id="UP000887540">
    <property type="component" value="Unplaced"/>
</dbReference>
<reference evidence="2" key="1">
    <citation type="submission" date="2022-11" db="UniProtKB">
        <authorList>
            <consortium name="WormBaseParasite"/>
        </authorList>
    </citation>
    <scope>IDENTIFICATION</scope>
</reference>
<evidence type="ECO:0000313" key="1">
    <source>
        <dbReference type="Proteomes" id="UP000887540"/>
    </source>
</evidence>
<evidence type="ECO:0000313" key="2">
    <source>
        <dbReference type="WBParaSite" id="ACRNAN_scaffold6513.g22851.t1"/>
    </source>
</evidence>
<name>A0A914E9P4_9BILA</name>
<organism evidence="1 2">
    <name type="scientific">Acrobeloides nanus</name>
    <dbReference type="NCBI Taxonomy" id="290746"/>
    <lineage>
        <taxon>Eukaryota</taxon>
        <taxon>Metazoa</taxon>
        <taxon>Ecdysozoa</taxon>
        <taxon>Nematoda</taxon>
        <taxon>Chromadorea</taxon>
        <taxon>Rhabditida</taxon>
        <taxon>Tylenchina</taxon>
        <taxon>Cephalobomorpha</taxon>
        <taxon>Cephaloboidea</taxon>
        <taxon>Cephalobidae</taxon>
        <taxon>Acrobeloides</taxon>
    </lineage>
</organism>
<dbReference type="WBParaSite" id="ACRNAN_scaffold6513.g22851.t1">
    <property type="protein sequence ID" value="ACRNAN_scaffold6513.g22851.t1"/>
    <property type="gene ID" value="ACRNAN_scaffold6513.g22851"/>
</dbReference>
<proteinExistence type="predicted"/>
<dbReference type="AlphaFoldDB" id="A0A914E9P4"/>
<protein>
    <submittedName>
        <fullName evidence="2">Uncharacterized protein</fullName>
    </submittedName>
</protein>
<accession>A0A914E9P4</accession>
<sequence length="106" mass="12304">MLARFSVADGLNDGKKYRLCIKFIEDHSTQVLVHKMENGVLQNMFDNQQADRLNCLPYDEKHKISIFLKSTFSGGDKNNRYPAGFSYVIEKVEEKEDYASTFFVLR</sequence>
<keyword evidence="1" id="KW-1185">Reference proteome</keyword>